<comment type="caution">
    <text evidence="1">The sequence shown here is derived from an EMBL/GenBank/DDBJ whole genome shotgun (WGS) entry which is preliminary data.</text>
</comment>
<sequence>MFRKRSSNACGGNVVCRFYREARRPLPCDTYGQSLANILISLQDFSDPRDADDARYHLDGRDFDGSRIIVEFAKGVRTVSHTIVLGPPCLSFTDTCLYVKKKWS</sequence>
<dbReference type="InterPro" id="IPR012677">
    <property type="entry name" value="Nucleotide-bd_a/b_plait_sf"/>
</dbReference>
<protein>
    <submittedName>
        <fullName evidence="1">Uncharacterized protein</fullName>
    </submittedName>
</protein>
<dbReference type="EMBL" id="JAYWIO010000002">
    <property type="protein sequence ID" value="KAK7280867.1"/>
    <property type="molecule type" value="Genomic_DNA"/>
</dbReference>
<name>A0AAN9IIY6_CROPI</name>
<dbReference type="Proteomes" id="UP001372338">
    <property type="component" value="Unassembled WGS sequence"/>
</dbReference>
<dbReference type="InterPro" id="IPR035979">
    <property type="entry name" value="RBD_domain_sf"/>
</dbReference>
<proteinExistence type="predicted"/>
<keyword evidence="2" id="KW-1185">Reference proteome</keyword>
<organism evidence="1 2">
    <name type="scientific">Crotalaria pallida</name>
    <name type="common">Smooth rattlebox</name>
    <name type="synonym">Crotalaria striata</name>
    <dbReference type="NCBI Taxonomy" id="3830"/>
    <lineage>
        <taxon>Eukaryota</taxon>
        <taxon>Viridiplantae</taxon>
        <taxon>Streptophyta</taxon>
        <taxon>Embryophyta</taxon>
        <taxon>Tracheophyta</taxon>
        <taxon>Spermatophyta</taxon>
        <taxon>Magnoliopsida</taxon>
        <taxon>eudicotyledons</taxon>
        <taxon>Gunneridae</taxon>
        <taxon>Pentapetalae</taxon>
        <taxon>rosids</taxon>
        <taxon>fabids</taxon>
        <taxon>Fabales</taxon>
        <taxon>Fabaceae</taxon>
        <taxon>Papilionoideae</taxon>
        <taxon>50 kb inversion clade</taxon>
        <taxon>genistoids sensu lato</taxon>
        <taxon>core genistoids</taxon>
        <taxon>Crotalarieae</taxon>
        <taxon>Crotalaria</taxon>
    </lineage>
</organism>
<accession>A0AAN9IIY6</accession>
<reference evidence="1 2" key="1">
    <citation type="submission" date="2024-01" db="EMBL/GenBank/DDBJ databases">
        <title>The genomes of 5 underutilized Papilionoideae crops provide insights into root nodulation and disease resistanc.</title>
        <authorList>
            <person name="Yuan L."/>
        </authorList>
    </citation>
    <scope>NUCLEOTIDE SEQUENCE [LARGE SCALE GENOMIC DNA]</scope>
    <source>
        <strain evidence="1">ZHUSHIDOU_FW_LH</strain>
        <tissue evidence="1">Leaf</tissue>
    </source>
</reference>
<dbReference type="Gene3D" id="3.30.70.330">
    <property type="match status" value="1"/>
</dbReference>
<dbReference type="GO" id="GO:0003676">
    <property type="term" value="F:nucleic acid binding"/>
    <property type="evidence" value="ECO:0007669"/>
    <property type="project" value="InterPro"/>
</dbReference>
<dbReference type="SUPFAM" id="SSF54928">
    <property type="entry name" value="RNA-binding domain, RBD"/>
    <property type="match status" value="1"/>
</dbReference>
<gene>
    <name evidence="1" type="ORF">RIF29_08409</name>
</gene>
<evidence type="ECO:0000313" key="1">
    <source>
        <dbReference type="EMBL" id="KAK7280867.1"/>
    </source>
</evidence>
<evidence type="ECO:0000313" key="2">
    <source>
        <dbReference type="Proteomes" id="UP001372338"/>
    </source>
</evidence>
<dbReference type="AlphaFoldDB" id="A0AAN9IIY6"/>